<keyword evidence="3" id="KW-1185">Reference proteome</keyword>
<evidence type="ECO:0000313" key="2">
    <source>
        <dbReference type="EMBL" id="MEE6186587.1"/>
    </source>
</evidence>
<dbReference type="PROSITE" id="PS51186">
    <property type="entry name" value="GNAT"/>
    <property type="match status" value="1"/>
</dbReference>
<sequence>MNIQIREASEADLKVIQQLAYDIWPETYSPILSQEQIRYMLELFYSLKALHTEYHKEGYHFFIMRIGSIDAGYACVERKDAAYWHLHKIYLHQRYQGQGIGKKLIQHVEHVASQNGARYMTLNVNRYNIARYFYEACGYSIIKEDDIPIGNDFWMNDYIMRKDFTPE</sequence>
<dbReference type="Proteomes" id="UP001357452">
    <property type="component" value="Unassembled WGS sequence"/>
</dbReference>
<dbReference type="SUPFAM" id="SSF55729">
    <property type="entry name" value="Acyl-CoA N-acyltransferases (Nat)"/>
    <property type="match status" value="1"/>
</dbReference>
<protein>
    <submittedName>
        <fullName evidence="2">GNAT family N-acetyltransferase</fullName>
    </submittedName>
</protein>
<dbReference type="InterPro" id="IPR016181">
    <property type="entry name" value="Acyl_CoA_acyltransferase"/>
</dbReference>
<gene>
    <name evidence="2" type="ORF">V2H41_04800</name>
</gene>
<dbReference type="EMBL" id="JAZGLY010000002">
    <property type="protein sequence ID" value="MEE6186587.1"/>
    <property type="molecule type" value="Genomic_DNA"/>
</dbReference>
<evidence type="ECO:0000313" key="3">
    <source>
        <dbReference type="Proteomes" id="UP001357452"/>
    </source>
</evidence>
<organism evidence="2 3">
    <name type="scientific">Niabella digestorum</name>
    <dbReference type="NCBI Taxonomy" id="3117701"/>
    <lineage>
        <taxon>Bacteria</taxon>
        <taxon>Pseudomonadati</taxon>
        <taxon>Bacteroidota</taxon>
        <taxon>Chitinophagia</taxon>
        <taxon>Chitinophagales</taxon>
        <taxon>Chitinophagaceae</taxon>
        <taxon>Niabella</taxon>
    </lineage>
</organism>
<evidence type="ECO:0000259" key="1">
    <source>
        <dbReference type="PROSITE" id="PS51186"/>
    </source>
</evidence>
<reference evidence="2 3" key="1">
    <citation type="submission" date="2024-01" db="EMBL/GenBank/DDBJ databases">
        <title>Niabella digestum sp. nov., isolated from waste digestion system.</title>
        <authorList>
            <person name="Zhang L."/>
        </authorList>
    </citation>
    <scope>NUCLEOTIDE SEQUENCE [LARGE SCALE GENOMIC DNA]</scope>
    <source>
        <strain evidence="2 3">A18</strain>
    </source>
</reference>
<dbReference type="Pfam" id="PF13673">
    <property type="entry name" value="Acetyltransf_10"/>
    <property type="match status" value="1"/>
</dbReference>
<dbReference type="Gene3D" id="3.40.630.30">
    <property type="match status" value="1"/>
</dbReference>
<name>A0ABU7RFN1_9BACT</name>
<dbReference type="CDD" id="cd04301">
    <property type="entry name" value="NAT_SF"/>
    <property type="match status" value="1"/>
</dbReference>
<dbReference type="InterPro" id="IPR000182">
    <property type="entry name" value="GNAT_dom"/>
</dbReference>
<feature type="domain" description="N-acetyltransferase" evidence="1">
    <location>
        <begin position="3"/>
        <end position="165"/>
    </location>
</feature>
<proteinExistence type="predicted"/>
<comment type="caution">
    <text evidence="2">The sequence shown here is derived from an EMBL/GenBank/DDBJ whole genome shotgun (WGS) entry which is preliminary data.</text>
</comment>
<dbReference type="PANTHER" id="PTHR43072">
    <property type="entry name" value="N-ACETYLTRANSFERASE"/>
    <property type="match status" value="1"/>
</dbReference>
<dbReference type="RefSeq" id="WP_330973994.1">
    <property type="nucleotide sequence ID" value="NZ_JAZGLY010000002.1"/>
</dbReference>
<accession>A0ABU7RFN1</accession>